<keyword evidence="1" id="KW-0472">Membrane</keyword>
<dbReference type="VEuPathDB" id="VectorBase:GPAI002383"/>
<evidence type="ECO:0000313" key="3">
    <source>
        <dbReference type="Proteomes" id="UP000092445"/>
    </source>
</evidence>
<evidence type="ECO:0000313" key="2">
    <source>
        <dbReference type="EnsemblMetazoa" id="GPAI002383-PA"/>
    </source>
</evidence>
<keyword evidence="1" id="KW-1133">Transmembrane helix</keyword>
<organism evidence="2 3">
    <name type="scientific">Glossina pallidipes</name>
    <name type="common">Tsetse fly</name>
    <dbReference type="NCBI Taxonomy" id="7398"/>
    <lineage>
        <taxon>Eukaryota</taxon>
        <taxon>Metazoa</taxon>
        <taxon>Ecdysozoa</taxon>
        <taxon>Arthropoda</taxon>
        <taxon>Hexapoda</taxon>
        <taxon>Insecta</taxon>
        <taxon>Pterygota</taxon>
        <taxon>Neoptera</taxon>
        <taxon>Endopterygota</taxon>
        <taxon>Diptera</taxon>
        <taxon>Brachycera</taxon>
        <taxon>Muscomorpha</taxon>
        <taxon>Hippoboscoidea</taxon>
        <taxon>Glossinidae</taxon>
        <taxon>Glossina</taxon>
    </lineage>
</organism>
<accession>A0A1A9Z364</accession>
<reference evidence="2" key="2">
    <citation type="submission" date="2020-05" db="UniProtKB">
        <authorList>
            <consortium name="EnsemblMetazoa"/>
        </authorList>
    </citation>
    <scope>IDENTIFICATION</scope>
    <source>
        <strain evidence="2">IAEA</strain>
    </source>
</reference>
<proteinExistence type="predicted"/>
<keyword evidence="3" id="KW-1185">Reference proteome</keyword>
<evidence type="ECO:0000256" key="1">
    <source>
        <dbReference type="SAM" id="Phobius"/>
    </source>
</evidence>
<reference evidence="3" key="1">
    <citation type="submission" date="2014-03" db="EMBL/GenBank/DDBJ databases">
        <authorList>
            <person name="Aksoy S."/>
            <person name="Warren W."/>
            <person name="Wilson R.K."/>
        </authorList>
    </citation>
    <scope>NUCLEOTIDE SEQUENCE [LARGE SCALE GENOMIC DNA]</scope>
    <source>
        <strain evidence="3">IAEA</strain>
    </source>
</reference>
<dbReference type="AlphaFoldDB" id="A0A1A9Z364"/>
<sequence length="104" mass="12379">MRHESQWNWLVSWLADELRLLGGLFNIIQLAVESVMALMLHSLLNMYIVASRYQRTERRFWRKLDNSKTGMDASEVEFKLLNTRSSLNELKIFVKTDEFAKRNE</sequence>
<name>A0A1A9Z364_GLOPL</name>
<dbReference type="Proteomes" id="UP000092445">
    <property type="component" value="Unassembled WGS sequence"/>
</dbReference>
<feature type="transmembrane region" description="Helical" evidence="1">
    <location>
        <begin position="20"/>
        <end position="49"/>
    </location>
</feature>
<protein>
    <submittedName>
        <fullName evidence="2">Uncharacterized protein</fullName>
    </submittedName>
</protein>
<keyword evidence="1" id="KW-0812">Transmembrane</keyword>
<dbReference type="EnsemblMetazoa" id="GPAI002383-RA">
    <property type="protein sequence ID" value="GPAI002383-PA"/>
    <property type="gene ID" value="GPAI002383"/>
</dbReference>